<name>A0ABP8J5S2_9MICO</name>
<dbReference type="Gene3D" id="3.10.129.10">
    <property type="entry name" value="Hotdog Thioesterase"/>
    <property type="match status" value="1"/>
</dbReference>
<organism evidence="4 5">
    <name type="scientific">Brevibacterium pityocampae</name>
    <dbReference type="NCBI Taxonomy" id="506594"/>
    <lineage>
        <taxon>Bacteria</taxon>
        <taxon>Bacillati</taxon>
        <taxon>Actinomycetota</taxon>
        <taxon>Actinomycetes</taxon>
        <taxon>Micrococcales</taxon>
        <taxon>Brevibacteriaceae</taxon>
        <taxon>Brevibacterium</taxon>
    </lineage>
</organism>
<dbReference type="PANTHER" id="PTHR43841:SF3">
    <property type="entry name" value="(3R)-HYDROXYACYL-ACP DEHYDRATASE SUBUNIT HADB"/>
    <property type="match status" value="1"/>
</dbReference>
<feature type="region of interest" description="Disordered" evidence="2">
    <location>
        <begin position="1"/>
        <end position="21"/>
    </location>
</feature>
<dbReference type="Pfam" id="PF01575">
    <property type="entry name" value="MaoC_dehydratas"/>
    <property type="match status" value="1"/>
</dbReference>
<dbReference type="PRINTS" id="PR01483">
    <property type="entry name" value="FASYNTHASE"/>
</dbReference>
<accession>A0ABP8J5S2</accession>
<sequence length="166" mass="17669">MSDQPTGVPREEYRPSPSDIAPKLADLQVGRTVVTASIPLSRADLVRYAGASGDYNHIHWNERFAREVGLENVIAHGMLTMGSVVSRIAEWAVDPGAIVDYRTRFTSPVVVPDAESGAPDTPTTSLEMTASVGAVDTEAGIAHLDVEVTSGGTKVLGRTQVKVRLS</sequence>
<dbReference type="EMBL" id="BAABGL010000003">
    <property type="protein sequence ID" value="GAA4385605.1"/>
    <property type="molecule type" value="Genomic_DNA"/>
</dbReference>
<dbReference type="InterPro" id="IPR002539">
    <property type="entry name" value="MaoC-like_dom"/>
</dbReference>
<evidence type="ECO:0000256" key="2">
    <source>
        <dbReference type="SAM" id="MobiDB-lite"/>
    </source>
</evidence>
<evidence type="ECO:0000313" key="5">
    <source>
        <dbReference type="Proteomes" id="UP001500642"/>
    </source>
</evidence>
<evidence type="ECO:0000256" key="1">
    <source>
        <dbReference type="ARBA" id="ARBA00005254"/>
    </source>
</evidence>
<comment type="similarity">
    <text evidence="1">Belongs to the enoyl-CoA hydratase/isomerase family.</text>
</comment>
<dbReference type="SUPFAM" id="SSF54637">
    <property type="entry name" value="Thioesterase/thiol ester dehydrase-isomerase"/>
    <property type="match status" value="1"/>
</dbReference>
<dbReference type="PANTHER" id="PTHR43841">
    <property type="entry name" value="3-HYDROXYACYL-THIOESTER DEHYDRATASE HTDX-RELATED"/>
    <property type="match status" value="1"/>
</dbReference>
<keyword evidence="5" id="KW-1185">Reference proteome</keyword>
<feature type="domain" description="MaoC-like" evidence="3">
    <location>
        <begin position="29"/>
        <end position="113"/>
    </location>
</feature>
<protein>
    <submittedName>
        <fullName evidence="4">MaoC family dehydratase</fullName>
    </submittedName>
</protein>
<comment type="caution">
    <text evidence="4">The sequence shown here is derived from an EMBL/GenBank/DDBJ whole genome shotgun (WGS) entry which is preliminary data.</text>
</comment>
<evidence type="ECO:0000259" key="3">
    <source>
        <dbReference type="Pfam" id="PF01575"/>
    </source>
</evidence>
<dbReference type="Proteomes" id="UP001500642">
    <property type="component" value="Unassembled WGS sequence"/>
</dbReference>
<gene>
    <name evidence="4" type="ORF">GCM10023167_07550</name>
</gene>
<reference evidence="5" key="1">
    <citation type="journal article" date="2019" name="Int. J. Syst. Evol. Microbiol.">
        <title>The Global Catalogue of Microorganisms (GCM) 10K type strain sequencing project: providing services to taxonomists for standard genome sequencing and annotation.</title>
        <authorList>
            <consortium name="The Broad Institute Genomics Platform"/>
            <consortium name="The Broad Institute Genome Sequencing Center for Infectious Disease"/>
            <person name="Wu L."/>
            <person name="Ma J."/>
        </authorList>
    </citation>
    <scope>NUCLEOTIDE SEQUENCE [LARGE SCALE GENOMIC DNA]</scope>
    <source>
        <strain evidence="5">JCM 17808</strain>
    </source>
</reference>
<dbReference type="RefSeq" id="WP_345029945.1">
    <property type="nucleotide sequence ID" value="NZ_BAABGL010000003.1"/>
</dbReference>
<proteinExistence type="inferred from homology"/>
<dbReference type="InterPro" id="IPR029069">
    <property type="entry name" value="HotDog_dom_sf"/>
</dbReference>
<dbReference type="InterPro" id="IPR003965">
    <property type="entry name" value="Fatty_acid_synthase"/>
</dbReference>
<evidence type="ECO:0000313" key="4">
    <source>
        <dbReference type="EMBL" id="GAA4385605.1"/>
    </source>
</evidence>